<dbReference type="GO" id="GO:0046854">
    <property type="term" value="P:phosphatidylinositol phosphate biosynthetic process"/>
    <property type="evidence" value="ECO:0007669"/>
    <property type="project" value="InterPro"/>
</dbReference>
<evidence type="ECO:0000313" key="7">
    <source>
        <dbReference type="Proteomes" id="UP000005019"/>
    </source>
</evidence>
<dbReference type="PANTHER" id="PTHR20854:SF4">
    <property type="entry name" value="INOSITOL-1-MONOPHOSPHATASE-RELATED"/>
    <property type="match status" value="1"/>
</dbReference>
<gene>
    <name evidence="6" type="ORF">METUNv1_02373</name>
</gene>
<comment type="caution">
    <text evidence="6">The sequence shown here is derived from an EMBL/GenBank/DDBJ whole genome shotgun (WGS) entry which is preliminary data.</text>
</comment>
<keyword evidence="4 5" id="KW-0460">Magnesium</keyword>
<dbReference type="AlphaFoldDB" id="F5RDK6"/>
<dbReference type="SUPFAM" id="SSF56655">
    <property type="entry name" value="Carbohydrate phosphatase"/>
    <property type="match status" value="1"/>
</dbReference>
<evidence type="ECO:0000256" key="3">
    <source>
        <dbReference type="ARBA" id="ARBA00022801"/>
    </source>
</evidence>
<dbReference type="Pfam" id="PF00459">
    <property type="entry name" value="Inositol_P"/>
    <property type="match status" value="1"/>
</dbReference>
<comment type="cofactor">
    <cofactor evidence="5">
        <name>Mg(2+)</name>
        <dbReference type="ChEBI" id="CHEBI:18420"/>
    </cofactor>
</comment>
<dbReference type="GO" id="GO:0046872">
    <property type="term" value="F:metal ion binding"/>
    <property type="evidence" value="ECO:0007669"/>
    <property type="project" value="UniProtKB-KW"/>
</dbReference>
<feature type="binding site" evidence="5">
    <location>
        <position position="90"/>
    </location>
    <ligand>
        <name>Mg(2+)</name>
        <dbReference type="ChEBI" id="CHEBI:18420"/>
        <label>2</label>
    </ligand>
</feature>
<accession>F5RDK6</accession>
<dbReference type="PROSITE" id="PS00629">
    <property type="entry name" value="IMP_1"/>
    <property type="match status" value="1"/>
</dbReference>
<feature type="binding site" evidence="5">
    <location>
        <position position="211"/>
    </location>
    <ligand>
        <name>Mg(2+)</name>
        <dbReference type="ChEBI" id="CHEBI:18420"/>
        <label>1</label>
        <note>catalytic</note>
    </ligand>
</feature>
<dbReference type="Gene3D" id="3.30.540.10">
    <property type="entry name" value="Fructose-1,6-Bisphosphatase, subunit A, domain 1"/>
    <property type="match status" value="1"/>
</dbReference>
<evidence type="ECO:0000256" key="5">
    <source>
        <dbReference type="PIRSR" id="PIRSR600760-2"/>
    </source>
</evidence>
<feature type="binding site" evidence="5">
    <location>
        <position position="87"/>
    </location>
    <ligand>
        <name>Mg(2+)</name>
        <dbReference type="ChEBI" id="CHEBI:18420"/>
        <label>1</label>
        <note>catalytic</note>
    </ligand>
</feature>
<dbReference type="OrthoDB" id="9785695at2"/>
<dbReference type="GO" id="GO:0007165">
    <property type="term" value="P:signal transduction"/>
    <property type="evidence" value="ECO:0007669"/>
    <property type="project" value="TreeGrafter"/>
</dbReference>
<feature type="binding site" evidence="5">
    <location>
        <position position="89"/>
    </location>
    <ligand>
        <name>Mg(2+)</name>
        <dbReference type="ChEBI" id="CHEBI:18420"/>
        <label>1</label>
        <note>catalytic</note>
    </ligand>
</feature>
<evidence type="ECO:0000256" key="2">
    <source>
        <dbReference type="ARBA" id="ARBA00022723"/>
    </source>
</evidence>
<dbReference type="PROSITE" id="PS00630">
    <property type="entry name" value="IMP_2"/>
    <property type="match status" value="1"/>
</dbReference>
<dbReference type="EMBL" id="AFHG01000052">
    <property type="protein sequence ID" value="EGK70987.1"/>
    <property type="molecule type" value="Genomic_DNA"/>
</dbReference>
<evidence type="ECO:0000256" key="1">
    <source>
        <dbReference type="ARBA" id="ARBA00009759"/>
    </source>
</evidence>
<organism evidence="6 7">
    <name type="scientific">Methyloversatilis universalis (strain ATCC BAA-1314 / DSM 25237 / JCM 13912 / CCUG 52030 / FAM5)</name>
    <dbReference type="NCBI Taxonomy" id="1000565"/>
    <lineage>
        <taxon>Bacteria</taxon>
        <taxon>Pseudomonadati</taxon>
        <taxon>Pseudomonadota</taxon>
        <taxon>Betaproteobacteria</taxon>
        <taxon>Nitrosomonadales</taxon>
        <taxon>Sterolibacteriaceae</taxon>
        <taxon>Methyloversatilis</taxon>
    </lineage>
</organism>
<keyword evidence="2 5" id="KW-0479">Metal-binding</keyword>
<dbReference type="InterPro" id="IPR020550">
    <property type="entry name" value="Inositol_monophosphatase_CS"/>
</dbReference>
<feature type="binding site" evidence="5">
    <location>
        <position position="65"/>
    </location>
    <ligand>
        <name>Mg(2+)</name>
        <dbReference type="ChEBI" id="CHEBI:18420"/>
        <label>1</label>
        <note>catalytic</note>
    </ligand>
</feature>
<dbReference type="PANTHER" id="PTHR20854">
    <property type="entry name" value="INOSITOL MONOPHOSPHATASE"/>
    <property type="match status" value="1"/>
</dbReference>
<dbReference type="STRING" id="1000565.METUNv1_02373"/>
<dbReference type="GO" id="GO:0006020">
    <property type="term" value="P:inositol metabolic process"/>
    <property type="evidence" value="ECO:0007669"/>
    <property type="project" value="TreeGrafter"/>
</dbReference>
<evidence type="ECO:0000313" key="6">
    <source>
        <dbReference type="EMBL" id="EGK70987.1"/>
    </source>
</evidence>
<proteinExistence type="inferred from homology"/>
<dbReference type="Proteomes" id="UP000005019">
    <property type="component" value="Unassembled WGS sequence"/>
</dbReference>
<dbReference type="Gene3D" id="3.40.190.80">
    <property type="match status" value="1"/>
</dbReference>
<dbReference type="RefSeq" id="WP_008061901.1">
    <property type="nucleotide sequence ID" value="NZ_AFHG01000052.1"/>
</dbReference>
<comment type="similarity">
    <text evidence="1">Belongs to the inositol monophosphatase superfamily.</text>
</comment>
<keyword evidence="7" id="KW-1185">Reference proteome</keyword>
<dbReference type="PRINTS" id="PR00377">
    <property type="entry name" value="IMPHPHTASES"/>
</dbReference>
<reference evidence="6 7" key="1">
    <citation type="journal article" date="2011" name="J. Bacteriol.">
        <title>Genome sequence of Methyloversatilis universalis FAM5T, a methylotrophic representative of the order Rhodocyclales.</title>
        <authorList>
            <person name="Kittichotirat W."/>
            <person name="Good N.M."/>
            <person name="Hall R."/>
            <person name="Bringel F."/>
            <person name="Lajus A."/>
            <person name="Medigue C."/>
            <person name="Smalley N.E."/>
            <person name="Beck D."/>
            <person name="Bumgarner R."/>
            <person name="Vuilleumier S."/>
            <person name="Kalyuzhnaya M.G."/>
        </authorList>
    </citation>
    <scope>NUCLEOTIDE SEQUENCE [LARGE SCALE GENOMIC DNA]</scope>
    <source>
        <strain evidence="7">ATCC BAA-1314 / JCM 13912 / FAM5</strain>
    </source>
</reference>
<name>F5RDK6_METUF</name>
<dbReference type="CDD" id="cd01637">
    <property type="entry name" value="IMPase_like"/>
    <property type="match status" value="1"/>
</dbReference>
<sequence length="266" mass="29122">MSSSTLQQIVDTARSVAREVIMPHFLTAQRNQKDDGSLFTVVDLAAQEALIERLPRIIDRPVLGEEMPESVQLRLWHESEDGIWCIDPIDGTTNFVNGIPFFGVAIAYIQGGRTRYGVVYNPMTDEAFYAHEGGGAFLNGNPLPLRTPARHLMDAVAGVDFKRIPKALGDALATQSPFYSQRNFGSSALEWCFIAAARLDVYLHGGQMMWDFAAGSLIAAEAGARCSMLDGEALDMAPGRKTPVVVGASADLYREWMDWLSAHGGR</sequence>
<dbReference type="GO" id="GO:0008934">
    <property type="term" value="F:inositol monophosphate 1-phosphatase activity"/>
    <property type="evidence" value="ECO:0007669"/>
    <property type="project" value="TreeGrafter"/>
</dbReference>
<dbReference type="eggNOG" id="COG0483">
    <property type="taxonomic scope" value="Bacteria"/>
</dbReference>
<protein>
    <submittedName>
        <fullName evidence="6">Myo-inositol-1-monophosphatase</fullName>
    </submittedName>
</protein>
<keyword evidence="3" id="KW-0378">Hydrolase</keyword>
<dbReference type="InterPro" id="IPR020583">
    <property type="entry name" value="Inositol_monoP_metal-BS"/>
</dbReference>
<evidence type="ECO:0000256" key="4">
    <source>
        <dbReference type="ARBA" id="ARBA00022842"/>
    </source>
</evidence>
<dbReference type="InterPro" id="IPR000760">
    <property type="entry name" value="Inositol_monophosphatase-like"/>
</dbReference>